<dbReference type="Proteomes" id="UP000824120">
    <property type="component" value="Chromosome 11"/>
</dbReference>
<evidence type="ECO:0000313" key="2">
    <source>
        <dbReference type="EMBL" id="KAG5575636.1"/>
    </source>
</evidence>
<dbReference type="Gene3D" id="3.40.630.30">
    <property type="match status" value="1"/>
</dbReference>
<dbReference type="AlphaFoldDB" id="A0A9J5WKC0"/>
<keyword evidence="1" id="KW-0472">Membrane</keyword>
<keyword evidence="1" id="KW-0812">Transmembrane</keyword>
<accession>A0A9J5WKC0</accession>
<gene>
    <name evidence="2" type="ORF">H5410_055770</name>
</gene>
<feature type="transmembrane region" description="Helical" evidence="1">
    <location>
        <begin position="137"/>
        <end position="154"/>
    </location>
</feature>
<sequence>MEVWWCQIQLTLSGQHYWLGEKTSLVILIDVNRLTHRRQKVTTSLMKSCEELTKKEGYKFIIFGGTKSSNPFRLTLLVVGKNILGVPHRRLSPDMFIIYFMAVLLTQSDLDFFFVVANSQEAKGCNLTDEIMRGTNQIRIIQIYCCLGMNVLWCQIQCDMFIIYFVVMLLTQSDFELFFLVVANLHEAKGCNLTDEIMRATNQKRRIQIYCCLGMDVRCCQIQLTLSGQHCWLWEKTSLLSLTDVDRCDMFIIYSVAVLLTQSDFEFFFWLWLTHRRQNVATSLLKPCEELTKKEGYKFTVLLQVLKGNWPARSLFIKMGYYLLRDKEETILFMKEISLL</sequence>
<dbReference type="EMBL" id="JACXVP010000011">
    <property type="protein sequence ID" value="KAG5575636.1"/>
    <property type="molecule type" value="Genomic_DNA"/>
</dbReference>
<dbReference type="SUPFAM" id="SSF55729">
    <property type="entry name" value="Acyl-CoA N-acyltransferases (Nat)"/>
    <property type="match status" value="1"/>
</dbReference>
<evidence type="ECO:0000313" key="3">
    <source>
        <dbReference type="Proteomes" id="UP000824120"/>
    </source>
</evidence>
<keyword evidence="3" id="KW-1185">Reference proteome</keyword>
<keyword evidence="1" id="KW-1133">Transmembrane helix</keyword>
<proteinExistence type="predicted"/>
<feature type="transmembrane region" description="Helical" evidence="1">
    <location>
        <begin position="251"/>
        <end position="273"/>
    </location>
</feature>
<feature type="transmembrane region" description="Helical" evidence="1">
    <location>
        <begin position="161"/>
        <end position="183"/>
    </location>
</feature>
<protein>
    <submittedName>
        <fullName evidence="2">Uncharacterized protein</fullName>
    </submittedName>
</protein>
<feature type="transmembrane region" description="Helical" evidence="1">
    <location>
        <begin position="96"/>
        <end position="117"/>
    </location>
</feature>
<reference evidence="2 3" key="1">
    <citation type="submission" date="2020-09" db="EMBL/GenBank/DDBJ databases">
        <title>De no assembly of potato wild relative species, Solanum commersonii.</title>
        <authorList>
            <person name="Cho K."/>
        </authorList>
    </citation>
    <scope>NUCLEOTIDE SEQUENCE [LARGE SCALE GENOMIC DNA]</scope>
    <source>
        <strain evidence="2">LZ3.2</strain>
        <tissue evidence="2">Leaf</tissue>
    </source>
</reference>
<name>A0A9J5WKC0_SOLCO</name>
<organism evidence="2 3">
    <name type="scientific">Solanum commersonii</name>
    <name type="common">Commerson's wild potato</name>
    <name type="synonym">Commerson's nightshade</name>
    <dbReference type="NCBI Taxonomy" id="4109"/>
    <lineage>
        <taxon>Eukaryota</taxon>
        <taxon>Viridiplantae</taxon>
        <taxon>Streptophyta</taxon>
        <taxon>Embryophyta</taxon>
        <taxon>Tracheophyta</taxon>
        <taxon>Spermatophyta</taxon>
        <taxon>Magnoliopsida</taxon>
        <taxon>eudicotyledons</taxon>
        <taxon>Gunneridae</taxon>
        <taxon>Pentapetalae</taxon>
        <taxon>asterids</taxon>
        <taxon>lamiids</taxon>
        <taxon>Solanales</taxon>
        <taxon>Solanaceae</taxon>
        <taxon>Solanoideae</taxon>
        <taxon>Solaneae</taxon>
        <taxon>Solanum</taxon>
    </lineage>
</organism>
<dbReference type="InterPro" id="IPR016181">
    <property type="entry name" value="Acyl_CoA_acyltransferase"/>
</dbReference>
<comment type="caution">
    <text evidence="2">The sequence shown here is derived from an EMBL/GenBank/DDBJ whole genome shotgun (WGS) entry which is preliminary data.</text>
</comment>
<evidence type="ECO:0000256" key="1">
    <source>
        <dbReference type="SAM" id="Phobius"/>
    </source>
</evidence>